<evidence type="ECO:0000313" key="2">
    <source>
        <dbReference type="Proteomes" id="UP000824469"/>
    </source>
</evidence>
<feature type="non-terminal residue" evidence="1">
    <location>
        <position position="198"/>
    </location>
</feature>
<dbReference type="EMBL" id="JAHRHJ020003813">
    <property type="protein sequence ID" value="KAH9289501.1"/>
    <property type="molecule type" value="Genomic_DNA"/>
</dbReference>
<sequence>GVVQLDRTTVTTVGVIKGLSLTLHACPNVIVLQDVSIIDLSPLFALCLSRDFTAKIGVYLSVDWSHMLFKKRYGTKATIRSEPIANFHIEPYTPSQINTNYSVFDQEDYPSTDEADTKVGSIPDLNLDEWESKVHAFDPYQEIEESELGVYCLHEENQPLPSITKPYHKDKNEVWQLFFDGSRSRQGAGGGAMFISST</sequence>
<name>A0AA38BY50_TAXCH</name>
<comment type="caution">
    <text evidence="1">The sequence shown here is derived from an EMBL/GenBank/DDBJ whole genome shotgun (WGS) entry which is preliminary data.</text>
</comment>
<accession>A0AA38BY50</accession>
<reference evidence="1 2" key="1">
    <citation type="journal article" date="2021" name="Nat. Plants">
        <title>The Taxus genome provides insights into paclitaxel biosynthesis.</title>
        <authorList>
            <person name="Xiong X."/>
            <person name="Gou J."/>
            <person name="Liao Q."/>
            <person name="Li Y."/>
            <person name="Zhou Q."/>
            <person name="Bi G."/>
            <person name="Li C."/>
            <person name="Du R."/>
            <person name="Wang X."/>
            <person name="Sun T."/>
            <person name="Guo L."/>
            <person name="Liang H."/>
            <person name="Lu P."/>
            <person name="Wu Y."/>
            <person name="Zhang Z."/>
            <person name="Ro D.K."/>
            <person name="Shang Y."/>
            <person name="Huang S."/>
            <person name="Yan J."/>
        </authorList>
    </citation>
    <scope>NUCLEOTIDE SEQUENCE [LARGE SCALE GENOMIC DNA]</scope>
    <source>
        <strain evidence="1">Ta-2019</strain>
    </source>
</reference>
<gene>
    <name evidence="1" type="ORF">KI387_033618</name>
</gene>
<evidence type="ECO:0000313" key="1">
    <source>
        <dbReference type="EMBL" id="KAH9289501.1"/>
    </source>
</evidence>
<dbReference type="AlphaFoldDB" id="A0AA38BY50"/>
<keyword evidence="2" id="KW-1185">Reference proteome</keyword>
<feature type="non-terminal residue" evidence="1">
    <location>
        <position position="1"/>
    </location>
</feature>
<proteinExistence type="predicted"/>
<protein>
    <submittedName>
        <fullName evidence="1">Uncharacterized protein</fullName>
    </submittedName>
</protein>
<organism evidence="1 2">
    <name type="scientific">Taxus chinensis</name>
    <name type="common">Chinese yew</name>
    <name type="synonym">Taxus wallichiana var. chinensis</name>
    <dbReference type="NCBI Taxonomy" id="29808"/>
    <lineage>
        <taxon>Eukaryota</taxon>
        <taxon>Viridiplantae</taxon>
        <taxon>Streptophyta</taxon>
        <taxon>Embryophyta</taxon>
        <taxon>Tracheophyta</taxon>
        <taxon>Spermatophyta</taxon>
        <taxon>Pinopsida</taxon>
        <taxon>Pinidae</taxon>
        <taxon>Conifers II</taxon>
        <taxon>Cupressales</taxon>
        <taxon>Taxaceae</taxon>
        <taxon>Taxus</taxon>
    </lineage>
</organism>
<dbReference type="Proteomes" id="UP000824469">
    <property type="component" value="Unassembled WGS sequence"/>
</dbReference>